<dbReference type="PROSITE" id="PS51186">
    <property type="entry name" value="GNAT"/>
    <property type="match status" value="1"/>
</dbReference>
<dbReference type="Gene3D" id="3.40.630.30">
    <property type="match status" value="1"/>
</dbReference>
<dbReference type="Proteomes" id="UP000199021">
    <property type="component" value="Unassembled WGS sequence"/>
</dbReference>
<dbReference type="AlphaFoldDB" id="A0A1H9BGG8"/>
<gene>
    <name evidence="2" type="ORF">SAMN05444359_103117</name>
</gene>
<reference evidence="3" key="1">
    <citation type="submission" date="2016-10" db="EMBL/GenBank/DDBJ databases">
        <authorList>
            <person name="Varghese N."/>
            <person name="Submissions S."/>
        </authorList>
    </citation>
    <scope>NUCLEOTIDE SEQUENCE [LARGE SCALE GENOMIC DNA]</scope>
    <source>
        <strain evidence="3">DSM 24740</strain>
    </source>
</reference>
<dbReference type="Pfam" id="PF00583">
    <property type="entry name" value="Acetyltransf_1"/>
    <property type="match status" value="1"/>
</dbReference>
<name>A0A1H9BGG8_9BACT</name>
<sequence length="189" mass="21737">MDQAIRITLARKKTELKQIIELQKKNHLEAVSEDTAQDQGFVTAVHTYDVLEAMNSAAASVIAKDGTKVVGYALTMKREFANDVPALTELFERQDNAIHHGQRLGDQQYLVMGQVCVAEEARGKKVVDRMYKYMRSCYSLHYPYLVTAIDARNARSIRVHERIGFKLLDRFIGEESGKDWMLVIWDWER</sequence>
<organism evidence="2 3">
    <name type="scientific">Neolewinella agarilytica</name>
    <dbReference type="NCBI Taxonomy" id="478744"/>
    <lineage>
        <taxon>Bacteria</taxon>
        <taxon>Pseudomonadati</taxon>
        <taxon>Bacteroidota</taxon>
        <taxon>Saprospiria</taxon>
        <taxon>Saprospirales</taxon>
        <taxon>Lewinellaceae</taxon>
        <taxon>Neolewinella</taxon>
    </lineage>
</organism>
<evidence type="ECO:0000313" key="2">
    <source>
        <dbReference type="EMBL" id="SEP87975.1"/>
    </source>
</evidence>
<dbReference type="InterPro" id="IPR000182">
    <property type="entry name" value="GNAT_dom"/>
</dbReference>
<dbReference type="STRING" id="478744.SAMN05444359_103117"/>
<dbReference type="InterPro" id="IPR016181">
    <property type="entry name" value="Acyl_CoA_acyltransferase"/>
</dbReference>
<dbReference type="GO" id="GO:0016747">
    <property type="term" value="F:acyltransferase activity, transferring groups other than amino-acyl groups"/>
    <property type="evidence" value="ECO:0007669"/>
    <property type="project" value="InterPro"/>
</dbReference>
<dbReference type="EMBL" id="FOFB01000003">
    <property type="protein sequence ID" value="SEP87975.1"/>
    <property type="molecule type" value="Genomic_DNA"/>
</dbReference>
<proteinExistence type="predicted"/>
<dbReference type="OrthoDB" id="5109343at2"/>
<keyword evidence="2" id="KW-0808">Transferase</keyword>
<keyword evidence="3" id="KW-1185">Reference proteome</keyword>
<protein>
    <submittedName>
        <fullName evidence="2">Acetyltransferase (GNAT) family protein</fullName>
    </submittedName>
</protein>
<dbReference type="InParanoid" id="A0A1H9BGG8"/>
<evidence type="ECO:0000259" key="1">
    <source>
        <dbReference type="PROSITE" id="PS51186"/>
    </source>
</evidence>
<feature type="domain" description="N-acetyltransferase" evidence="1">
    <location>
        <begin position="5"/>
        <end position="186"/>
    </location>
</feature>
<dbReference type="RefSeq" id="WP_090165558.1">
    <property type="nucleotide sequence ID" value="NZ_FOFB01000003.1"/>
</dbReference>
<accession>A0A1H9BGG8</accession>
<dbReference type="SUPFAM" id="SSF55729">
    <property type="entry name" value="Acyl-CoA N-acyltransferases (Nat)"/>
    <property type="match status" value="1"/>
</dbReference>
<evidence type="ECO:0000313" key="3">
    <source>
        <dbReference type="Proteomes" id="UP000199021"/>
    </source>
</evidence>